<accession>A0A0R3T343</accession>
<comment type="similarity">
    <text evidence="2">Belongs to the MCM10 family.</text>
</comment>
<dbReference type="GO" id="GO:0003688">
    <property type="term" value="F:DNA replication origin binding"/>
    <property type="evidence" value="ECO:0007669"/>
    <property type="project" value="TreeGrafter"/>
</dbReference>
<dbReference type="InterPro" id="IPR012340">
    <property type="entry name" value="NA-bd_OB-fold"/>
</dbReference>
<evidence type="ECO:0000256" key="4">
    <source>
        <dbReference type="ARBA" id="ARBA00022723"/>
    </source>
</evidence>
<evidence type="ECO:0000256" key="1">
    <source>
        <dbReference type="ARBA" id="ARBA00004123"/>
    </source>
</evidence>
<evidence type="ECO:0000313" key="10">
    <source>
        <dbReference type="EMBL" id="VDN97261.1"/>
    </source>
</evidence>
<evidence type="ECO:0000256" key="3">
    <source>
        <dbReference type="ARBA" id="ARBA00022705"/>
    </source>
</evidence>
<dbReference type="InterPro" id="IPR006568">
    <property type="entry name" value="PSP_pro-rich"/>
</dbReference>
<feature type="compositionally biased region" description="Low complexity" evidence="8">
    <location>
        <begin position="426"/>
        <end position="436"/>
    </location>
</feature>
<evidence type="ECO:0000256" key="6">
    <source>
        <dbReference type="ARBA" id="ARBA00022833"/>
    </source>
</evidence>
<protein>
    <submittedName>
        <fullName evidence="12">PSP domain-containing protein</fullName>
    </submittedName>
</protein>
<evidence type="ECO:0000259" key="9">
    <source>
        <dbReference type="SMART" id="SM00581"/>
    </source>
</evidence>
<keyword evidence="7" id="KW-0539">Nucleus</keyword>
<dbReference type="WBParaSite" id="HNAJ_0000140301-mRNA-1">
    <property type="protein sequence ID" value="HNAJ_0000140301-mRNA-1"/>
    <property type="gene ID" value="HNAJ_0000140301"/>
</dbReference>
<dbReference type="GO" id="GO:0006270">
    <property type="term" value="P:DNA replication initiation"/>
    <property type="evidence" value="ECO:0007669"/>
    <property type="project" value="InterPro"/>
</dbReference>
<evidence type="ECO:0000256" key="7">
    <source>
        <dbReference type="ARBA" id="ARBA00023242"/>
    </source>
</evidence>
<dbReference type="GO" id="GO:0008270">
    <property type="term" value="F:zinc ion binding"/>
    <property type="evidence" value="ECO:0007669"/>
    <property type="project" value="UniProtKB-KW"/>
</dbReference>
<keyword evidence="11" id="KW-1185">Reference proteome</keyword>
<keyword evidence="6" id="KW-0862">Zinc</keyword>
<dbReference type="Proteomes" id="UP000278807">
    <property type="component" value="Unassembled WGS sequence"/>
</dbReference>
<reference evidence="12" key="1">
    <citation type="submission" date="2017-02" db="UniProtKB">
        <authorList>
            <consortium name="WormBaseParasite"/>
        </authorList>
    </citation>
    <scope>IDENTIFICATION</scope>
</reference>
<dbReference type="OrthoDB" id="8026949at2759"/>
<keyword evidence="5" id="KW-0863">Zinc-finger</keyword>
<keyword evidence="4" id="KW-0479">Metal-binding</keyword>
<feature type="region of interest" description="Disordered" evidence="8">
    <location>
        <begin position="417"/>
        <end position="464"/>
    </location>
</feature>
<dbReference type="Pfam" id="PF09329">
    <property type="entry name" value="zf-primase"/>
    <property type="match status" value="1"/>
</dbReference>
<dbReference type="AlphaFoldDB" id="A0A0R3T343"/>
<dbReference type="EMBL" id="UZAE01000540">
    <property type="protein sequence ID" value="VDN97261.1"/>
    <property type="molecule type" value="Genomic_DNA"/>
</dbReference>
<dbReference type="InterPro" id="IPR015408">
    <property type="entry name" value="Znf_Mcm10/DnaG"/>
</dbReference>
<dbReference type="InterPro" id="IPR040184">
    <property type="entry name" value="Mcm10"/>
</dbReference>
<proteinExistence type="inferred from homology"/>
<dbReference type="Pfam" id="PF22379">
    <property type="entry name" value="OB_MCM10"/>
    <property type="match status" value="1"/>
</dbReference>
<dbReference type="Pfam" id="PF04046">
    <property type="entry name" value="PSP"/>
    <property type="match status" value="1"/>
</dbReference>
<dbReference type="PANTHER" id="PTHR13454:SF11">
    <property type="entry name" value="PROTEIN MCM10 HOMOLOG"/>
    <property type="match status" value="1"/>
</dbReference>
<feature type="domain" description="PSP proline-rich" evidence="9">
    <location>
        <begin position="64"/>
        <end position="114"/>
    </location>
</feature>
<keyword evidence="3" id="KW-0235">DNA replication</keyword>
<evidence type="ECO:0000313" key="11">
    <source>
        <dbReference type="Proteomes" id="UP000278807"/>
    </source>
</evidence>
<evidence type="ECO:0000313" key="12">
    <source>
        <dbReference type="WBParaSite" id="HNAJ_0000140301-mRNA-1"/>
    </source>
</evidence>
<dbReference type="GO" id="GO:0003697">
    <property type="term" value="F:single-stranded DNA binding"/>
    <property type="evidence" value="ECO:0007669"/>
    <property type="project" value="InterPro"/>
</dbReference>
<dbReference type="STRING" id="102285.A0A0R3T343"/>
<evidence type="ECO:0000256" key="2">
    <source>
        <dbReference type="ARBA" id="ARBA00009679"/>
    </source>
</evidence>
<dbReference type="GO" id="GO:0043596">
    <property type="term" value="C:nuclear replication fork"/>
    <property type="evidence" value="ECO:0007669"/>
    <property type="project" value="TreeGrafter"/>
</dbReference>
<reference evidence="10 11" key="2">
    <citation type="submission" date="2018-11" db="EMBL/GenBank/DDBJ databases">
        <authorList>
            <consortium name="Pathogen Informatics"/>
        </authorList>
    </citation>
    <scope>NUCLEOTIDE SEQUENCE [LARGE SCALE GENOMIC DNA]</scope>
</reference>
<gene>
    <name evidence="10" type="ORF">HNAJ_LOCUS1402</name>
</gene>
<dbReference type="PANTHER" id="PTHR13454">
    <property type="entry name" value="PROTEIN MCM10 HOMOLOG"/>
    <property type="match status" value="1"/>
</dbReference>
<name>A0A0R3T343_RODNA</name>
<organism evidence="12">
    <name type="scientific">Rodentolepis nana</name>
    <name type="common">Dwarf tapeworm</name>
    <name type="synonym">Hymenolepis nana</name>
    <dbReference type="NCBI Taxonomy" id="102285"/>
    <lineage>
        <taxon>Eukaryota</taxon>
        <taxon>Metazoa</taxon>
        <taxon>Spiralia</taxon>
        <taxon>Lophotrochozoa</taxon>
        <taxon>Platyhelminthes</taxon>
        <taxon>Cestoda</taxon>
        <taxon>Eucestoda</taxon>
        <taxon>Cyclophyllidea</taxon>
        <taxon>Hymenolepididae</taxon>
        <taxon>Rodentolepis</taxon>
    </lineage>
</organism>
<comment type="subcellular location">
    <subcellularLocation>
        <location evidence="1">Nucleus</location>
    </subcellularLocation>
</comment>
<dbReference type="Gene3D" id="2.40.50.140">
    <property type="entry name" value="Nucleic acid-binding proteins"/>
    <property type="match status" value="1"/>
</dbReference>
<dbReference type="SMART" id="SM00581">
    <property type="entry name" value="PSP"/>
    <property type="match status" value="1"/>
</dbReference>
<evidence type="ECO:0000256" key="5">
    <source>
        <dbReference type="ARBA" id="ARBA00022771"/>
    </source>
</evidence>
<dbReference type="InterPro" id="IPR055065">
    <property type="entry name" value="OB_MCM10"/>
</dbReference>
<sequence length="852" mass="93702">METDFVLDTGGNNDVPKSTGILYSASEIALKDDDSDSESCDNPKPQQSFRRVGSSIRYHMNDKFSKLKPGRISYDLRKALGISRQDIPLHVYRMRSLGYPPGWLRKAKVEQLPSFDEDGKLNQIQNGNTYNVDALIAFPGFNEYSSNLVDRCYEYNCPRMRSSDVIENFIKSLNKSSVKTGDLSLFKQSLENKGLSDLELERQRILSEMKALSAETSVHSTGNNQQSECKVIDLCEDPDSPIVDVSCSSGTAEIPIDSGHTSYSPKVDSSSKDQVINLDPVETFADTNSSINVDTFEHRFVNVGPNEQVSNDIEMTSEDPSVCQIGSISLSGISIPVVNFLDDLPSANDDNASLNNNLTVAKLPSLEAFSSGIQPYVPFENLPNTQGGYNRVRNILKRVKNASGDVSISVEETSFILSKPTESERSSSQCRSSANDRSSRNEPINPRPQFINASENRPSRRLDDKPMTAVEINDLLAHSDSESSAGSDWNDVRDEVDIEEEKNAAKAGDSGNESEINIRSFVPSSSHLIQRTAVKDIGVGELFETPATSVTDDEDVMQYSDVNHSALNEYGRKILDTIVRVATDRHEKHVEREVDRAILASEQPSTSGTGDDSSAAKLEALKICEEKRAKALAAINGPKVTNSKCDYFMATPTNIRVMRPQISSEMWETRTSNRRVFNLVQFVREASGPNATNLQTETTVLVAVVGSKMPPRRSRNSKVFSIWRLTDLTTVGTGSSNGRNVSLFLFGACHEKLWKEPEGTVIAILKPKILPPSENGKYSEKGTVEVSITVDSAPFVMLLGMSPDLAHCAGKTKSGNPCSLIVNKNACKYCDFHVKSAYLSASHNRVGFATRS</sequence>
<evidence type="ECO:0000256" key="8">
    <source>
        <dbReference type="SAM" id="MobiDB-lite"/>
    </source>
</evidence>